<sequence length="75" mass="8321">MLALAEILALLILNALVQAAFARWKIARRTTRSRRPAKARVVTPYPLHPSPTFNAFPNDAAPEHAAHIRPAGIDW</sequence>
<evidence type="ECO:0008006" key="3">
    <source>
        <dbReference type="Google" id="ProtNLM"/>
    </source>
</evidence>
<name>A0ABU0YPT1_9PROT</name>
<dbReference type="Proteomes" id="UP001230156">
    <property type="component" value="Unassembled WGS sequence"/>
</dbReference>
<accession>A0ABU0YPT1</accession>
<gene>
    <name evidence="1" type="ORF">Q8A70_18705</name>
</gene>
<evidence type="ECO:0000313" key="1">
    <source>
        <dbReference type="EMBL" id="MDQ7249727.1"/>
    </source>
</evidence>
<organism evidence="1 2">
    <name type="scientific">Dongia sedimenti</name>
    <dbReference type="NCBI Taxonomy" id="3064282"/>
    <lineage>
        <taxon>Bacteria</taxon>
        <taxon>Pseudomonadati</taxon>
        <taxon>Pseudomonadota</taxon>
        <taxon>Alphaproteobacteria</taxon>
        <taxon>Rhodospirillales</taxon>
        <taxon>Dongiaceae</taxon>
        <taxon>Dongia</taxon>
    </lineage>
</organism>
<keyword evidence="2" id="KW-1185">Reference proteome</keyword>
<protein>
    <recommendedName>
        <fullName evidence="3">Cellulose biosynthesis protein BcsF</fullName>
    </recommendedName>
</protein>
<dbReference type="RefSeq" id="WP_379957995.1">
    <property type="nucleotide sequence ID" value="NZ_JAUYVI010000005.1"/>
</dbReference>
<dbReference type="EMBL" id="JAUYVI010000005">
    <property type="protein sequence ID" value="MDQ7249727.1"/>
    <property type="molecule type" value="Genomic_DNA"/>
</dbReference>
<proteinExistence type="predicted"/>
<reference evidence="2" key="1">
    <citation type="submission" date="2023-08" db="EMBL/GenBank/DDBJ databases">
        <title>Rhodospirillaceae gen. nov., a novel taxon isolated from the Yangtze River Yuezi River estuary sludge.</title>
        <authorList>
            <person name="Ruan L."/>
        </authorList>
    </citation>
    <scope>NUCLEOTIDE SEQUENCE [LARGE SCALE GENOMIC DNA]</scope>
    <source>
        <strain evidence="2">R-7</strain>
    </source>
</reference>
<comment type="caution">
    <text evidence="1">The sequence shown here is derived from an EMBL/GenBank/DDBJ whole genome shotgun (WGS) entry which is preliminary data.</text>
</comment>
<evidence type="ECO:0000313" key="2">
    <source>
        <dbReference type="Proteomes" id="UP001230156"/>
    </source>
</evidence>